<keyword evidence="1" id="KW-0472">Membrane</keyword>
<reference evidence="2 3" key="1">
    <citation type="submission" date="2019-08" db="EMBL/GenBank/DDBJ databases">
        <authorList>
            <person name="Liang Q."/>
        </authorList>
    </citation>
    <scope>NUCLEOTIDE SEQUENCE [LARGE SCALE GENOMIC DNA]</scope>
    <source>
        <strain evidence="2 3">V1718</strain>
    </source>
</reference>
<evidence type="ECO:0000313" key="3">
    <source>
        <dbReference type="Proteomes" id="UP000321595"/>
    </source>
</evidence>
<accession>A0A5B8XWL8</accession>
<dbReference type="OrthoDB" id="5507543at2"/>
<dbReference type="RefSeq" id="WP_146963057.1">
    <property type="nucleotide sequence ID" value="NZ_CP042467.1"/>
</dbReference>
<dbReference type="KEGG" id="bbae:FRD01_21840"/>
<evidence type="ECO:0000313" key="2">
    <source>
        <dbReference type="EMBL" id="QED29824.1"/>
    </source>
</evidence>
<sequence length="244" mass="27677">MEIRCSKCSHVGEAALDVKGADVALVCENCGFRNKLDMPQSAEAPATKPSQPLPTRAPNPAQIERQEFEEEAFRRLLPSPGNGPRCLKCYELLELDQDHCMRCGLNIEESRKFAPGQAPWDRPPAGREDAWDEADLMWRRLKEDWGEERFDDFAQTIRRLEAWEFASRKLRSHLVENPDDELAKGFLREIAAGLQSRVMVAKAQAQASAAQFSDATEKVRRVLLWVVSGMWAVIIVLILVYYFG</sequence>
<dbReference type="Proteomes" id="UP000321595">
    <property type="component" value="Chromosome"/>
</dbReference>
<protein>
    <submittedName>
        <fullName evidence="2">Uncharacterized protein</fullName>
    </submittedName>
</protein>
<organism evidence="2 3">
    <name type="scientific">Microvenator marinus</name>
    <dbReference type="NCBI Taxonomy" id="2600177"/>
    <lineage>
        <taxon>Bacteria</taxon>
        <taxon>Deltaproteobacteria</taxon>
        <taxon>Bradymonadales</taxon>
        <taxon>Microvenatoraceae</taxon>
        <taxon>Microvenator</taxon>
    </lineage>
</organism>
<evidence type="ECO:0000256" key="1">
    <source>
        <dbReference type="SAM" id="Phobius"/>
    </source>
</evidence>
<keyword evidence="1" id="KW-1133">Transmembrane helix</keyword>
<feature type="transmembrane region" description="Helical" evidence="1">
    <location>
        <begin position="222"/>
        <end position="243"/>
    </location>
</feature>
<dbReference type="EMBL" id="CP042467">
    <property type="protein sequence ID" value="QED29824.1"/>
    <property type="molecule type" value="Genomic_DNA"/>
</dbReference>
<keyword evidence="1" id="KW-0812">Transmembrane</keyword>
<gene>
    <name evidence="2" type="ORF">FRD01_21840</name>
</gene>
<keyword evidence="3" id="KW-1185">Reference proteome</keyword>
<proteinExistence type="predicted"/>
<name>A0A5B8XWL8_9DELT</name>
<dbReference type="AlphaFoldDB" id="A0A5B8XWL8"/>